<evidence type="ECO:0000259" key="11">
    <source>
        <dbReference type="PROSITE" id="PS50893"/>
    </source>
</evidence>
<feature type="transmembrane region" description="Helical" evidence="10">
    <location>
        <begin position="292"/>
        <end position="319"/>
    </location>
</feature>
<dbReference type="PROSITE" id="PS50893">
    <property type="entry name" value="ABC_TRANSPORTER_2"/>
    <property type="match status" value="1"/>
</dbReference>
<dbReference type="InterPro" id="IPR027417">
    <property type="entry name" value="P-loop_NTPase"/>
</dbReference>
<name>A0A1G7YJL6_9FIRM</name>
<evidence type="ECO:0000256" key="10">
    <source>
        <dbReference type="SAM" id="Phobius"/>
    </source>
</evidence>
<evidence type="ECO:0000313" key="13">
    <source>
        <dbReference type="EMBL" id="SDG96742.1"/>
    </source>
</evidence>
<keyword evidence="14" id="KW-1185">Reference proteome</keyword>
<feature type="transmembrane region" description="Helical" evidence="10">
    <location>
        <begin position="206"/>
        <end position="232"/>
    </location>
</feature>
<evidence type="ECO:0000256" key="2">
    <source>
        <dbReference type="ARBA" id="ARBA00022448"/>
    </source>
</evidence>
<dbReference type="STRING" id="1121419.SAMN05443529_10881"/>
<evidence type="ECO:0000256" key="8">
    <source>
        <dbReference type="ARBA" id="ARBA00023136"/>
    </source>
</evidence>
<dbReference type="InterPro" id="IPR036640">
    <property type="entry name" value="ABC1_TM_sf"/>
</dbReference>
<dbReference type="Pfam" id="PF00664">
    <property type="entry name" value="ABC_membrane"/>
    <property type="match status" value="1"/>
</dbReference>
<dbReference type="InterPro" id="IPR039421">
    <property type="entry name" value="Type_1_exporter"/>
</dbReference>
<dbReference type="PROSITE" id="PS50929">
    <property type="entry name" value="ABC_TM1F"/>
    <property type="match status" value="1"/>
</dbReference>
<dbReference type="PANTHER" id="PTHR43394:SF1">
    <property type="entry name" value="ATP-BINDING CASSETTE SUB-FAMILY B MEMBER 10, MITOCHONDRIAL"/>
    <property type="match status" value="1"/>
</dbReference>
<evidence type="ECO:0000256" key="3">
    <source>
        <dbReference type="ARBA" id="ARBA00022475"/>
    </source>
</evidence>
<dbReference type="Proteomes" id="UP000198656">
    <property type="component" value="Unassembled WGS sequence"/>
</dbReference>
<comment type="subcellular location">
    <subcellularLocation>
        <location evidence="1">Cell membrane</location>
        <topology evidence="1">Multi-pass membrane protein</topology>
    </subcellularLocation>
</comment>
<keyword evidence="5" id="KW-0547">Nucleotide-binding</keyword>
<keyword evidence="6 13" id="KW-0067">ATP-binding</keyword>
<dbReference type="CDD" id="cd18547">
    <property type="entry name" value="ABC_6TM_Tm288_like"/>
    <property type="match status" value="1"/>
</dbReference>
<organism evidence="13 14">
    <name type="scientific">Desulfosporosinus hippei DSM 8344</name>
    <dbReference type="NCBI Taxonomy" id="1121419"/>
    <lineage>
        <taxon>Bacteria</taxon>
        <taxon>Bacillati</taxon>
        <taxon>Bacillota</taxon>
        <taxon>Clostridia</taxon>
        <taxon>Eubacteriales</taxon>
        <taxon>Desulfitobacteriaceae</taxon>
        <taxon>Desulfosporosinus</taxon>
    </lineage>
</organism>
<evidence type="ECO:0000256" key="7">
    <source>
        <dbReference type="ARBA" id="ARBA00022989"/>
    </source>
</evidence>
<evidence type="ECO:0000256" key="5">
    <source>
        <dbReference type="ARBA" id="ARBA00022741"/>
    </source>
</evidence>
<evidence type="ECO:0000256" key="1">
    <source>
        <dbReference type="ARBA" id="ARBA00004651"/>
    </source>
</evidence>
<dbReference type="Pfam" id="PF00005">
    <property type="entry name" value="ABC_tran"/>
    <property type="match status" value="1"/>
</dbReference>
<dbReference type="EMBL" id="FNCP01000008">
    <property type="protein sequence ID" value="SDG96742.1"/>
    <property type="molecule type" value="Genomic_DNA"/>
</dbReference>
<dbReference type="SMART" id="SM00382">
    <property type="entry name" value="AAA"/>
    <property type="match status" value="1"/>
</dbReference>
<sequence length="728" mass="80967">MSEQDRQQNPGPRPGGGGGGFGGGFGAPVQKPKNFKASLKRLIKYLSPHKTNLMVVFIFAIASTIFTIAAPKITSKAMNKLQDGYMAKMMLREMTEAQTQVTQQINTQMNQMQQGQTPGVGQSPQSPDPETLRGVQEFMNLPMLSSVTDPNQKADIVQQMLNLVKKMPVGQTEGQSIKLTEDQINGVIRSIRETNGEYDFNYIGRIVLILIGMYLISAVFSLVMGLVMSGVAQKTVRDMRRQIDLKLNNLPLRYFDKHPHGDILSRVTNDVDTIATTLQQSLTQIITSLITIIGYILMMLTISPILTLIVVATLPLYIISTATIAKKSQKYFAAQQKELGQLSGHVEEMYTGHKIVKVFGREKDSIEKFDAINDRLHTSGWKAQFISGIMFPLMNFISNIGYVGISIVGGIWITRNLLGLGDILAFIQYSRSFTMPIAQTANIANVIQSTVACAERVFEILDEEEEIPDKPNAQIIEFSKGQVSFEQVDFRYEEDVPLIEDMNLNVEPGHTVAIVGPTGAGKTTLVNLLMRFYEIKSGTIRVDGVDIRDLKRSELRRMFGMVLQDTWLFNGTIKENIAYGKQGATTEEIVRAAKAAHADHFIRTLPDGYNTVLNEEATNISQGQKQLLTIARAILADPTILILDEATSSVDTRTEVLIQKAMANLMKDRTNFVIAHRLSTIRDSELILVMNDGKIIEMGNHIELLEKAGFYADLYYSQFSESLDTKTG</sequence>
<feature type="transmembrane region" description="Helical" evidence="10">
    <location>
        <begin position="51"/>
        <end position="70"/>
    </location>
</feature>
<accession>A0A1G7YJL6</accession>
<dbReference type="InterPro" id="IPR017871">
    <property type="entry name" value="ABC_transporter-like_CS"/>
</dbReference>
<dbReference type="SUPFAM" id="SSF90123">
    <property type="entry name" value="ABC transporter transmembrane region"/>
    <property type="match status" value="1"/>
</dbReference>
<dbReference type="PANTHER" id="PTHR43394">
    <property type="entry name" value="ATP-DEPENDENT PERMEASE MDL1, MITOCHONDRIAL"/>
    <property type="match status" value="1"/>
</dbReference>
<keyword evidence="4 10" id="KW-0812">Transmembrane</keyword>
<dbReference type="PROSITE" id="PS00211">
    <property type="entry name" value="ABC_TRANSPORTER_1"/>
    <property type="match status" value="1"/>
</dbReference>
<feature type="region of interest" description="Disordered" evidence="9">
    <location>
        <begin position="1"/>
        <end position="27"/>
    </location>
</feature>
<dbReference type="GO" id="GO:0005524">
    <property type="term" value="F:ATP binding"/>
    <property type="evidence" value="ECO:0007669"/>
    <property type="project" value="UniProtKB-KW"/>
</dbReference>
<keyword evidence="7 10" id="KW-1133">Transmembrane helix</keyword>
<dbReference type="OrthoDB" id="9771903at2"/>
<evidence type="ECO:0000259" key="12">
    <source>
        <dbReference type="PROSITE" id="PS50929"/>
    </source>
</evidence>
<feature type="region of interest" description="Disordered" evidence="9">
    <location>
        <begin position="110"/>
        <end position="131"/>
    </location>
</feature>
<reference evidence="14" key="1">
    <citation type="submission" date="2016-10" db="EMBL/GenBank/DDBJ databases">
        <authorList>
            <person name="Varghese N."/>
            <person name="Submissions S."/>
        </authorList>
    </citation>
    <scope>NUCLEOTIDE SEQUENCE [LARGE SCALE GENOMIC DNA]</scope>
    <source>
        <strain evidence="14">DSM 8344</strain>
    </source>
</reference>
<proteinExistence type="predicted"/>
<dbReference type="GO" id="GO:0015421">
    <property type="term" value="F:ABC-type oligopeptide transporter activity"/>
    <property type="evidence" value="ECO:0007669"/>
    <property type="project" value="TreeGrafter"/>
</dbReference>
<dbReference type="CDD" id="cd03254">
    <property type="entry name" value="ABCC_Glucan_exporter_like"/>
    <property type="match status" value="1"/>
</dbReference>
<dbReference type="Gene3D" id="3.40.50.300">
    <property type="entry name" value="P-loop containing nucleotide triphosphate hydrolases"/>
    <property type="match status" value="1"/>
</dbReference>
<keyword evidence="2" id="KW-0813">Transport</keyword>
<feature type="domain" description="ABC transmembrane type-1" evidence="12">
    <location>
        <begin position="199"/>
        <end position="449"/>
    </location>
</feature>
<keyword evidence="8 10" id="KW-0472">Membrane</keyword>
<dbReference type="GO" id="GO:0005886">
    <property type="term" value="C:plasma membrane"/>
    <property type="evidence" value="ECO:0007669"/>
    <property type="project" value="UniProtKB-SubCell"/>
</dbReference>
<dbReference type="RefSeq" id="WP_092332420.1">
    <property type="nucleotide sequence ID" value="NZ_FNCP01000008.1"/>
</dbReference>
<dbReference type="AlphaFoldDB" id="A0A1G7YJL6"/>
<keyword evidence="3" id="KW-1003">Cell membrane</keyword>
<dbReference type="SUPFAM" id="SSF52540">
    <property type="entry name" value="P-loop containing nucleoside triphosphate hydrolases"/>
    <property type="match status" value="1"/>
</dbReference>
<evidence type="ECO:0000256" key="6">
    <source>
        <dbReference type="ARBA" id="ARBA00022840"/>
    </source>
</evidence>
<dbReference type="InterPro" id="IPR003439">
    <property type="entry name" value="ABC_transporter-like_ATP-bd"/>
</dbReference>
<dbReference type="InterPro" id="IPR003593">
    <property type="entry name" value="AAA+_ATPase"/>
</dbReference>
<protein>
    <submittedName>
        <fullName evidence="13">ATP-binding cassette, subfamily B</fullName>
    </submittedName>
</protein>
<dbReference type="FunFam" id="1.20.1560.10:FF:000011">
    <property type="entry name" value="Multidrug ABC transporter ATP-binding protein"/>
    <property type="match status" value="1"/>
</dbReference>
<dbReference type="GO" id="GO:0016887">
    <property type="term" value="F:ATP hydrolysis activity"/>
    <property type="evidence" value="ECO:0007669"/>
    <property type="project" value="InterPro"/>
</dbReference>
<dbReference type="FunFam" id="3.40.50.300:FF:000287">
    <property type="entry name" value="Multidrug ABC transporter ATP-binding protein"/>
    <property type="match status" value="1"/>
</dbReference>
<feature type="domain" description="ABC transporter" evidence="11">
    <location>
        <begin position="483"/>
        <end position="717"/>
    </location>
</feature>
<gene>
    <name evidence="13" type="ORF">SAMN05443529_10881</name>
</gene>
<dbReference type="InterPro" id="IPR011527">
    <property type="entry name" value="ABC1_TM_dom"/>
</dbReference>
<feature type="compositionally biased region" description="Gly residues" evidence="9">
    <location>
        <begin position="14"/>
        <end position="26"/>
    </location>
</feature>
<evidence type="ECO:0000313" key="14">
    <source>
        <dbReference type="Proteomes" id="UP000198656"/>
    </source>
</evidence>
<evidence type="ECO:0000256" key="4">
    <source>
        <dbReference type="ARBA" id="ARBA00022692"/>
    </source>
</evidence>
<dbReference type="Gene3D" id="1.20.1560.10">
    <property type="entry name" value="ABC transporter type 1, transmembrane domain"/>
    <property type="match status" value="1"/>
</dbReference>
<evidence type="ECO:0000256" key="9">
    <source>
        <dbReference type="SAM" id="MobiDB-lite"/>
    </source>
</evidence>
<feature type="transmembrane region" description="Helical" evidence="10">
    <location>
        <begin position="385"/>
        <end position="413"/>
    </location>
</feature>